<dbReference type="Proteomes" id="UP001219933">
    <property type="component" value="Chromosome 5"/>
</dbReference>
<evidence type="ECO:0000313" key="4">
    <source>
        <dbReference type="EMBL" id="WFD36888.1"/>
    </source>
</evidence>
<dbReference type="InterPro" id="IPR000387">
    <property type="entry name" value="Tyr_Pase_dom"/>
</dbReference>
<gene>
    <name evidence="4" type="primary">PTP1</name>
    <name evidence="4" type="ORF">MCUN1_003779</name>
</gene>
<dbReference type="InterPro" id="IPR029021">
    <property type="entry name" value="Prot-tyrosine_phosphatase-like"/>
</dbReference>
<evidence type="ECO:0000256" key="1">
    <source>
        <dbReference type="ARBA" id="ARBA00009649"/>
    </source>
</evidence>
<evidence type="ECO:0000259" key="3">
    <source>
        <dbReference type="PROSITE" id="PS50056"/>
    </source>
</evidence>
<dbReference type="SUPFAM" id="SSF52799">
    <property type="entry name" value="(Phosphotyrosine protein) phosphatases II"/>
    <property type="match status" value="1"/>
</dbReference>
<dbReference type="InterPro" id="IPR016130">
    <property type="entry name" value="Tyr_Pase_AS"/>
</dbReference>
<accession>A0AAF0ETP3</accession>
<sequence length="242" mass="25782">MAAQHLDALDALDALREGSPAYSVSAATSGAVMDGGLNRYFNVLPYDHSLLPGAYLNASLIPPLGSHSYVATQAPLPATFQTFYEHIVATGTDTIVNLTPVVERGIRKSDPYWEADALGDGWSVSVDSEAAGDIPGLTVRTLTISAPEHTHQVTQLHFESWPDHGVVPSETLIALANAVQTTRKQDPVWVHCSAGIGRSGTLIGVLLAMEHDDPQVSPVDMAAKITAHMREQRAGMVQTSGH</sequence>
<comment type="similarity">
    <text evidence="1">Belongs to the protein-tyrosine phosphatase family. Non-receptor class subfamily.</text>
</comment>
<name>A0AAF0ETP3_9BASI</name>
<dbReference type="InterPro" id="IPR003595">
    <property type="entry name" value="Tyr_Pase_cat"/>
</dbReference>
<proteinExistence type="inferred from homology"/>
<dbReference type="PANTHER" id="PTHR19134:SF449">
    <property type="entry name" value="TYROSINE-PROTEIN PHOSPHATASE 1"/>
    <property type="match status" value="1"/>
</dbReference>
<dbReference type="SMART" id="SM00404">
    <property type="entry name" value="PTPc_motif"/>
    <property type="match status" value="1"/>
</dbReference>
<dbReference type="EC" id="3.1.3.48" evidence="4"/>
<protein>
    <submittedName>
        <fullName evidence="4">Protein-tyrosine-phosphatase</fullName>
        <ecNumber evidence="4">3.1.3.48</ecNumber>
    </submittedName>
</protein>
<dbReference type="PROSITE" id="PS50055">
    <property type="entry name" value="TYR_PHOSPHATASE_PTP"/>
    <property type="match status" value="1"/>
</dbReference>
<dbReference type="InterPro" id="IPR050348">
    <property type="entry name" value="Protein-Tyr_Phosphatase"/>
</dbReference>
<dbReference type="PROSITE" id="PS00383">
    <property type="entry name" value="TYR_PHOSPHATASE_1"/>
    <property type="match status" value="1"/>
</dbReference>
<keyword evidence="4" id="KW-0378">Hydrolase</keyword>
<dbReference type="PRINTS" id="PR00700">
    <property type="entry name" value="PRTYPHPHTASE"/>
</dbReference>
<dbReference type="EMBL" id="CP119881">
    <property type="protein sequence ID" value="WFD36888.1"/>
    <property type="molecule type" value="Genomic_DNA"/>
</dbReference>
<dbReference type="GO" id="GO:0004725">
    <property type="term" value="F:protein tyrosine phosphatase activity"/>
    <property type="evidence" value="ECO:0007669"/>
    <property type="project" value="UniProtKB-EC"/>
</dbReference>
<dbReference type="PANTHER" id="PTHR19134">
    <property type="entry name" value="RECEPTOR-TYPE TYROSINE-PROTEIN PHOSPHATASE"/>
    <property type="match status" value="1"/>
</dbReference>
<reference evidence="4" key="1">
    <citation type="submission" date="2023-03" db="EMBL/GenBank/DDBJ databases">
        <title>Mating type loci evolution in Malassezia.</title>
        <authorList>
            <person name="Coelho M.A."/>
        </authorList>
    </citation>
    <scope>NUCLEOTIDE SEQUENCE</scope>
    <source>
        <strain evidence="4">CBS 11721</strain>
    </source>
</reference>
<dbReference type="AlphaFoldDB" id="A0AAF0ETP3"/>
<evidence type="ECO:0000259" key="2">
    <source>
        <dbReference type="PROSITE" id="PS50055"/>
    </source>
</evidence>
<dbReference type="PROSITE" id="PS50056">
    <property type="entry name" value="TYR_PHOSPHATASE_2"/>
    <property type="match status" value="1"/>
</dbReference>
<keyword evidence="5" id="KW-1185">Reference proteome</keyword>
<dbReference type="InterPro" id="IPR000242">
    <property type="entry name" value="PTP_cat"/>
</dbReference>
<dbReference type="Pfam" id="PF00102">
    <property type="entry name" value="Y_phosphatase"/>
    <property type="match status" value="1"/>
</dbReference>
<evidence type="ECO:0000313" key="5">
    <source>
        <dbReference type="Proteomes" id="UP001219933"/>
    </source>
</evidence>
<dbReference type="Gene3D" id="3.90.190.10">
    <property type="entry name" value="Protein tyrosine phosphatase superfamily"/>
    <property type="match status" value="1"/>
</dbReference>
<dbReference type="SMART" id="SM00194">
    <property type="entry name" value="PTPc"/>
    <property type="match status" value="1"/>
</dbReference>
<feature type="domain" description="Tyrosine specific protein phosphatases" evidence="3">
    <location>
        <begin position="170"/>
        <end position="242"/>
    </location>
</feature>
<feature type="domain" description="Tyrosine-protein phosphatase" evidence="2">
    <location>
        <begin position="38"/>
        <end position="242"/>
    </location>
</feature>
<dbReference type="CDD" id="cd00047">
    <property type="entry name" value="PTPc"/>
    <property type="match status" value="1"/>
</dbReference>
<organism evidence="4 5">
    <name type="scientific">Malassezia cuniculi</name>
    <dbReference type="NCBI Taxonomy" id="948313"/>
    <lineage>
        <taxon>Eukaryota</taxon>
        <taxon>Fungi</taxon>
        <taxon>Dikarya</taxon>
        <taxon>Basidiomycota</taxon>
        <taxon>Ustilaginomycotina</taxon>
        <taxon>Malasseziomycetes</taxon>
        <taxon>Malasseziales</taxon>
        <taxon>Malasseziaceae</taxon>
        <taxon>Malassezia</taxon>
    </lineage>
</organism>